<sequence>MKNLERQRRCFGNSSTCPRCGACESVLHVLRDCSTVRNIWVVVFGRILSVRFYTYNLDIWLPSNLRCSLPTRFSNIPWPILFASTCWQIWKSQNGSIFSRFDTPVDNTASRVITWSRHYSIVSTAAHAQHTVHSATASRWSAPSPPWICLNTDGSSCFRSNYARAGGVIRDSNGAWIAGFDRGIDIADAFTTEL</sequence>
<evidence type="ECO:0000313" key="1">
    <source>
        <dbReference type="EMBL" id="KAK8565123.1"/>
    </source>
</evidence>
<reference evidence="1 2" key="1">
    <citation type="journal article" date="2024" name="G3 (Bethesda)">
        <title>Genome assembly of Hibiscus sabdariffa L. provides insights into metabolisms of medicinal natural products.</title>
        <authorList>
            <person name="Kim T."/>
        </authorList>
    </citation>
    <scope>NUCLEOTIDE SEQUENCE [LARGE SCALE GENOMIC DNA]</scope>
    <source>
        <strain evidence="1">TK-2024</strain>
        <tissue evidence="1">Old leaves</tissue>
    </source>
</reference>
<dbReference type="PANTHER" id="PTHR47723">
    <property type="entry name" value="OS05G0353850 PROTEIN"/>
    <property type="match status" value="1"/>
</dbReference>
<dbReference type="InterPro" id="IPR053151">
    <property type="entry name" value="RNase_H-like"/>
</dbReference>
<protein>
    <recommendedName>
        <fullName evidence="3">RNase H type-1 domain-containing protein</fullName>
    </recommendedName>
</protein>
<evidence type="ECO:0000313" key="2">
    <source>
        <dbReference type="Proteomes" id="UP001472677"/>
    </source>
</evidence>
<dbReference type="EMBL" id="JBBPBM010000010">
    <property type="protein sequence ID" value="KAK8565123.1"/>
    <property type="molecule type" value="Genomic_DNA"/>
</dbReference>
<gene>
    <name evidence="1" type="ORF">V6N12_058698</name>
</gene>
<name>A0ABR2ESX8_9ROSI</name>
<evidence type="ECO:0008006" key="3">
    <source>
        <dbReference type="Google" id="ProtNLM"/>
    </source>
</evidence>
<proteinExistence type="predicted"/>
<dbReference type="PANTHER" id="PTHR47723:SF19">
    <property type="entry name" value="POLYNUCLEOTIDYL TRANSFERASE, RIBONUCLEASE H-LIKE SUPERFAMILY PROTEIN"/>
    <property type="match status" value="1"/>
</dbReference>
<accession>A0ABR2ESX8</accession>
<keyword evidence="2" id="KW-1185">Reference proteome</keyword>
<comment type="caution">
    <text evidence="1">The sequence shown here is derived from an EMBL/GenBank/DDBJ whole genome shotgun (WGS) entry which is preliminary data.</text>
</comment>
<organism evidence="1 2">
    <name type="scientific">Hibiscus sabdariffa</name>
    <name type="common">roselle</name>
    <dbReference type="NCBI Taxonomy" id="183260"/>
    <lineage>
        <taxon>Eukaryota</taxon>
        <taxon>Viridiplantae</taxon>
        <taxon>Streptophyta</taxon>
        <taxon>Embryophyta</taxon>
        <taxon>Tracheophyta</taxon>
        <taxon>Spermatophyta</taxon>
        <taxon>Magnoliopsida</taxon>
        <taxon>eudicotyledons</taxon>
        <taxon>Gunneridae</taxon>
        <taxon>Pentapetalae</taxon>
        <taxon>rosids</taxon>
        <taxon>malvids</taxon>
        <taxon>Malvales</taxon>
        <taxon>Malvaceae</taxon>
        <taxon>Malvoideae</taxon>
        <taxon>Hibiscus</taxon>
    </lineage>
</organism>
<dbReference type="Proteomes" id="UP001472677">
    <property type="component" value="Unassembled WGS sequence"/>
</dbReference>